<dbReference type="EMBL" id="QNRI01000002">
    <property type="protein sequence ID" value="RBP00443.1"/>
    <property type="molecule type" value="Genomic_DNA"/>
</dbReference>
<reference evidence="1 2" key="1">
    <citation type="submission" date="2018-06" db="EMBL/GenBank/DDBJ databases">
        <title>Genomic Encyclopedia of Type Strains, Phase IV (KMG-IV): sequencing the most valuable type-strain genomes for metagenomic binning, comparative biology and taxonomic classification.</title>
        <authorList>
            <person name="Goeker M."/>
        </authorList>
    </citation>
    <scope>NUCLEOTIDE SEQUENCE [LARGE SCALE GENOMIC DNA]</scope>
    <source>
        <strain evidence="1 2">DSM 15140</strain>
    </source>
</reference>
<name>A0A366EDQ0_9BACI</name>
<dbReference type="Proteomes" id="UP000252254">
    <property type="component" value="Unassembled WGS sequence"/>
</dbReference>
<sequence length="42" mass="4642">MRKGLVALFLILIIGIGSFGWLQHKSMDGIEVKEHSTLTVDS</sequence>
<comment type="caution">
    <text evidence="1">The sequence shown here is derived from an EMBL/GenBank/DDBJ whole genome shotgun (WGS) entry which is preliminary data.</text>
</comment>
<keyword evidence="2" id="KW-1185">Reference proteome</keyword>
<dbReference type="AlphaFoldDB" id="A0A366EDQ0"/>
<evidence type="ECO:0000313" key="1">
    <source>
        <dbReference type="EMBL" id="RBP00443.1"/>
    </source>
</evidence>
<gene>
    <name evidence="1" type="ORF">DES48_102205</name>
</gene>
<accession>A0A366EDQ0</accession>
<dbReference type="RefSeq" id="WP_256860597.1">
    <property type="nucleotide sequence ID" value="NZ_BAABQN010000002.1"/>
</dbReference>
<proteinExistence type="predicted"/>
<protein>
    <submittedName>
        <fullName evidence="1">Uncharacterized protein</fullName>
    </submittedName>
</protein>
<organism evidence="1 2">
    <name type="scientific">Paraliobacillus ryukyuensis</name>
    <dbReference type="NCBI Taxonomy" id="200904"/>
    <lineage>
        <taxon>Bacteria</taxon>
        <taxon>Bacillati</taxon>
        <taxon>Bacillota</taxon>
        <taxon>Bacilli</taxon>
        <taxon>Bacillales</taxon>
        <taxon>Bacillaceae</taxon>
        <taxon>Paraliobacillus</taxon>
    </lineage>
</organism>
<evidence type="ECO:0000313" key="2">
    <source>
        <dbReference type="Proteomes" id="UP000252254"/>
    </source>
</evidence>